<dbReference type="InterPro" id="IPR021728">
    <property type="entry name" value="DUF3300"/>
</dbReference>
<gene>
    <name evidence="2" type="ORF">L544_3746</name>
</gene>
<feature type="compositionally biased region" description="Basic and acidic residues" evidence="1">
    <location>
        <begin position="283"/>
        <end position="298"/>
    </location>
</feature>
<proteinExistence type="predicted"/>
<dbReference type="Proteomes" id="UP000025748">
    <property type="component" value="Unassembled WGS sequence"/>
</dbReference>
<evidence type="ECO:0000313" key="3">
    <source>
        <dbReference type="Proteomes" id="UP000025748"/>
    </source>
</evidence>
<dbReference type="EMBL" id="JHEM01000017">
    <property type="protein sequence ID" value="KCB23944.1"/>
    <property type="molecule type" value="Genomic_DNA"/>
</dbReference>
<organism evidence="2 3">
    <name type="scientific">Bordetella hinzii OH87 BAL007II</name>
    <dbReference type="NCBI Taxonomy" id="1331262"/>
    <lineage>
        <taxon>Bacteria</taxon>
        <taxon>Pseudomonadati</taxon>
        <taxon>Pseudomonadota</taxon>
        <taxon>Betaproteobacteria</taxon>
        <taxon>Burkholderiales</taxon>
        <taxon>Alcaligenaceae</taxon>
        <taxon>Bordetella</taxon>
    </lineage>
</organism>
<reference evidence="2 3" key="1">
    <citation type="submission" date="2014-03" db="EMBL/GenBank/DDBJ databases">
        <title>Genome sequence of Bordetella hinzii.</title>
        <authorList>
            <person name="Register K."/>
            <person name="Harvill E."/>
            <person name="Goodfield L.L."/>
            <person name="Ivanov Y.V."/>
            <person name="Meyer J.A."/>
            <person name="Muse S.J."/>
            <person name="Jacobs N."/>
            <person name="Bendor L."/>
            <person name="Smallridge W.E."/>
            <person name="Brinkac L.M."/>
            <person name="Sanka R."/>
            <person name="Kim M."/>
            <person name="Losada L."/>
        </authorList>
    </citation>
    <scope>NUCLEOTIDE SEQUENCE [LARGE SCALE GENOMIC DNA]</scope>
    <source>
        <strain evidence="2 3">OH87 BAL007II</strain>
    </source>
</reference>
<feature type="compositionally biased region" description="Gly residues" evidence="1">
    <location>
        <begin position="247"/>
        <end position="261"/>
    </location>
</feature>
<dbReference type="PANTHER" id="PTHR40269:SF1">
    <property type="entry name" value="OUTER MEMBRANE PROTEIN"/>
    <property type="match status" value="1"/>
</dbReference>
<protein>
    <submittedName>
        <fullName evidence="2">PF11737 family protein</fullName>
    </submittedName>
</protein>
<name>A0ABR4R041_9BORD</name>
<comment type="caution">
    <text evidence="2">The sequence shown here is derived from an EMBL/GenBank/DDBJ whole genome shotgun (WGS) entry which is preliminary data.</text>
</comment>
<accession>A0ABR4R041</accession>
<feature type="region of interest" description="Disordered" evidence="1">
    <location>
        <begin position="167"/>
        <end position="342"/>
    </location>
</feature>
<evidence type="ECO:0000256" key="1">
    <source>
        <dbReference type="SAM" id="MobiDB-lite"/>
    </source>
</evidence>
<sequence>MQDQGWDPSVKSLAAFPSVLDMMGRQPQWVASVGDAFLAQPDDVMNSAQRLRAQAKQAGTLKSTPQQTVSTQPGPNNTTVISIAPANPQVVYVPTYNPTVVYGTWPYPAYPPAYYPPPPGSVFATALVSGIGFGLGVAAVDALWGGMNWGHYDVDINVNRYNNINPGHRMPPPPPNANGRANWQHNPANRGNVPYHNPDVAQRFDAARQAGRPAMQGRDAERERAAQAFQNRTGQSIPGHAVPGQRPGQGGAGPQHIGQGGQARAHDGGFSPRAGQPQLSPDQRQRLDQRNAQHHAEAMNRSSAFRGAGNGEAMRGQLERGGAAQSSFHTQRGGAHFGRGRR</sequence>
<feature type="region of interest" description="Disordered" evidence="1">
    <location>
        <begin position="56"/>
        <end position="75"/>
    </location>
</feature>
<dbReference type="PANTHER" id="PTHR40269">
    <property type="entry name" value="OUTER MEMBRANE PROTEIN-RELATED"/>
    <property type="match status" value="1"/>
</dbReference>
<dbReference type="Pfam" id="PF11737">
    <property type="entry name" value="DUF3300"/>
    <property type="match status" value="1"/>
</dbReference>
<evidence type="ECO:0000313" key="2">
    <source>
        <dbReference type="EMBL" id="KCB23944.1"/>
    </source>
</evidence>
<keyword evidence="3" id="KW-1185">Reference proteome</keyword>
<feature type="compositionally biased region" description="Polar residues" evidence="1">
    <location>
        <begin position="60"/>
        <end position="75"/>
    </location>
</feature>